<accession>A0ABY5ZEP5</accession>
<dbReference type="Pfam" id="PF01790">
    <property type="entry name" value="LGT"/>
    <property type="match status" value="1"/>
</dbReference>
<organism evidence="9 10">
    <name type="scientific">Dactylosporangium roseum</name>
    <dbReference type="NCBI Taxonomy" id="47989"/>
    <lineage>
        <taxon>Bacteria</taxon>
        <taxon>Bacillati</taxon>
        <taxon>Actinomycetota</taxon>
        <taxon>Actinomycetes</taxon>
        <taxon>Micromonosporales</taxon>
        <taxon>Micromonosporaceae</taxon>
        <taxon>Dactylosporangium</taxon>
    </lineage>
</organism>
<keyword evidence="4 7" id="KW-0812">Transmembrane</keyword>
<dbReference type="Proteomes" id="UP001058271">
    <property type="component" value="Chromosome"/>
</dbReference>
<evidence type="ECO:0000313" key="9">
    <source>
        <dbReference type="EMBL" id="UWZ40569.1"/>
    </source>
</evidence>
<evidence type="ECO:0000256" key="1">
    <source>
        <dbReference type="ARBA" id="ARBA00007150"/>
    </source>
</evidence>
<protein>
    <recommendedName>
        <fullName evidence="7">Phosphatidylglycerol--prolipoprotein diacylglyceryl transferase</fullName>
        <ecNumber evidence="7">2.5.1.145</ecNumber>
    </recommendedName>
</protein>
<evidence type="ECO:0000256" key="4">
    <source>
        <dbReference type="ARBA" id="ARBA00022692"/>
    </source>
</evidence>
<feature type="binding site" evidence="7">
    <location>
        <position position="145"/>
    </location>
    <ligand>
        <name>a 1,2-diacyl-sn-glycero-3-phospho-(1'-sn-glycerol)</name>
        <dbReference type="ChEBI" id="CHEBI:64716"/>
    </ligand>
</feature>
<comment type="similarity">
    <text evidence="1 7">Belongs to the Lgt family.</text>
</comment>
<name>A0ABY5ZEP5_9ACTN</name>
<keyword evidence="10" id="KW-1185">Reference proteome</keyword>
<comment type="subcellular location">
    <subcellularLocation>
        <location evidence="7">Cell membrane</location>
        <topology evidence="7">Multi-pass membrane protein</topology>
    </subcellularLocation>
</comment>
<dbReference type="InterPro" id="IPR001640">
    <property type="entry name" value="Lgt"/>
</dbReference>
<dbReference type="EMBL" id="CP073721">
    <property type="protein sequence ID" value="UWZ40569.1"/>
    <property type="molecule type" value="Genomic_DNA"/>
</dbReference>
<keyword evidence="5 7" id="KW-1133">Transmembrane helix</keyword>
<evidence type="ECO:0000256" key="3">
    <source>
        <dbReference type="ARBA" id="ARBA00022679"/>
    </source>
</evidence>
<feature type="transmembrane region" description="Helical" evidence="7">
    <location>
        <begin position="26"/>
        <end position="43"/>
    </location>
</feature>
<reference evidence="9" key="1">
    <citation type="submission" date="2021-04" db="EMBL/GenBank/DDBJ databases">
        <title>Biosynthetic gene clusters of Dactylosporangioum roseum.</title>
        <authorList>
            <person name="Hartkoorn R.C."/>
            <person name="Beaudoing E."/>
            <person name="Hot D."/>
            <person name="Moureu S."/>
        </authorList>
    </citation>
    <scope>NUCLEOTIDE SEQUENCE</scope>
    <source>
        <strain evidence="9">NRRL B-16295</strain>
    </source>
</reference>
<dbReference type="NCBIfam" id="TIGR00544">
    <property type="entry name" value="lgt"/>
    <property type="match status" value="1"/>
</dbReference>
<dbReference type="EC" id="2.5.1.145" evidence="7"/>
<comment type="function">
    <text evidence="7">Catalyzes the transfer of the diacylglyceryl group from phosphatidylglycerol to the sulfhydryl group of the N-terminal cysteine of a prolipoprotein, the first step in the formation of mature lipoproteins.</text>
</comment>
<keyword evidence="3 7" id="KW-0808">Transferase</keyword>
<evidence type="ECO:0000256" key="7">
    <source>
        <dbReference type="HAMAP-Rule" id="MF_01147"/>
    </source>
</evidence>
<comment type="catalytic activity">
    <reaction evidence="7">
        <text>L-cysteinyl-[prolipoprotein] + a 1,2-diacyl-sn-glycero-3-phospho-(1'-sn-glycerol) = an S-1,2-diacyl-sn-glyceryl-L-cysteinyl-[prolipoprotein] + sn-glycerol 1-phosphate + H(+)</text>
        <dbReference type="Rhea" id="RHEA:56712"/>
        <dbReference type="Rhea" id="RHEA-COMP:14679"/>
        <dbReference type="Rhea" id="RHEA-COMP:14680"/>
        <dbReference type="ChEBI" id="CHEBI:15378"/>
        <dbReference type="ChEBI" id="CHEBI:29950"/>
        <dbReference type="ChEBI" id="CHEBI:57685"/>
        <dbReference type="ChEBI" id="CHEBI:64716"/>
        <dbReference type="ChEBI" id="CHEBI:140658"/>
        <dbReference type="EC" id="2.5.1.145"/>
    </reaction>
</comment>
<gene>
    <name evidence="7" type="primary">lgt</name>
    <name evidence="9" type="ORF">Drose_24595</name>
</gene>
<dbReference type="HAMAP" id="MF_01147">
    <property type="entry name" value="Lgt"/>
    <property type="match status" value="1"/>
</dbReference>
<evidence type="ECO:0000313" key="10">
    <source>
        <dbReference type="Proteomes" id="UP001058271"/>
    </source>
</evidence>
<evidence type="ECO:0000256" key="8">
    <source>
        <dbReference type="SAM" id="MobiDB-lite"/>
    </source>
</evidence>
<evidence type="ECO:0000256" key="5">
    <source>
        <dbReference type="ARBA" id="ARBA00022989"/>
    </source>
</evidence>
<feature type="transmembrane region" description="Helical" evidence="7">
    <location>
        <begin position="95"/>
        <end position="117"/>
    </location>
</feature>
<keyword evidence="2 7" id="KW-1003">Cell membrane</keyword>
<feature type="transmembrane region" description="Helical" evidence="7">
    <location>
        <begin position="254"/>
        <end position="274"/>
    </location>
</feature>
<sequence length="308" mass="32976">MRGVSPLAAIPSPAQGVWHLGPLPVRGYAISILIGIAVAIWLTQRRWTQRGGRPGVVLDIATWAVPFGVVGGRLYHVMTTWQPYFGPDGDPISALYIWEGGLGVWGAIGLGALGGWIGARRAGVRLPPMADAAAPGIALAQGIGRLGNWFNNELYGGPTDLPWGLRIYRWDQSAGHAVLGSDGRPEVLGTFHPTFLYELLWAFGAAGVVIWADRRWRLGHGRVFGMYVALYTVGRLWIEMLRTDPANHILGLRLNVWTALLVGTVATVLTLLSARRHPGREASLLRPGVAQATSARAAPAPSAGNGNA</sequence>
<dbReference type="GO" id="GO:0016757">
    <property type="term" value="F:glycosyltransferase activity"/>
    <property type="evidence" value="ECO:0007669"/>
    <property type="project" value="UniProtKB-KW"/>
</dbReference>
<keyword evidence="9" id="KW-0328">Glycosyltransferase</keyword>
<evidence type="ECO:0000256" key="6">
    <source>
        <dbReference type="ARBA" id="ARBA00023136"/>
    </source>
</evidence>
<feature type="transmembrane region" description="Helical" evidence="7">
    <location>
        <begin position="55"/>
        <end position="75"/>
    </location>
</feature>
<feature type="transmembrane region" description="Helical" evidence="7">
    <location>
        <begin position="224"/>
        <end position="242"/>
    </location>
</feature>
<dbReference type="PANTHER" id="PTHR30589">
    <property type="entry name" value="PROLIPOPROTEIN DIACYLGLYCERYL TRANSFERASE"/>
    <property type="match status" value="1"/>
</dbReference>
<keyword evidence="6 7" id="KW-0472">Membrane</keyword>
<evidence type="ECO:0000256" key="2">
    <source>
        <dbReference type="ARBA" id="ARBA00022475"/>
    </source>
</evidence>
<dbReference type="PROSITE" id="PS01311">
    <property type="entry name" value="LGT"/>
    <property type="match status" value="1"/>
</dbReference>
<feature type="region of interest" description="Disordered" evidence="8">
    <location>
        <begin position="286"/>
        <end position="308"/>
    </location>
</feature>
<feature type="compositionally biased region" description="Low complexity" evidence="8">
    <location>
        <begin position="290"/>
        <end position="308"/>
    </location>
</feature>
<dbReference type="PANTHER" id="PTHR30589:SF0">
    <property type="entry name" value="PHOSPHATIDYLGLYCEROL--PROLIPOPROTEIN DIACYLGLYCERYL TRANSFERASE"/>
    <property type="match status" value="1"/>
</dbReference>
<comment type="pathway">
    <text evidence="7">Protein modification; lipoprotein biosynthesis (diacylglyceryl transfer).</text>
</comment>
<proteinExistence type="inferred from homology"/>